<keyword evidence="1" id="KW-0732">Signal</keyword>
<reference evidence="2 3" key="1">
    <citation type="journal article" date="2020" name="Int. J. Syst. Evol. Microbiol.">
        <title>Novel acetic acid bacteria from cider fermentations: Acetobacter conturbans sp. nov. and Acetobacter fallax sp. nov.</title>
        <authorList>
            <person name="Sombolestani A.S."/>
            <person name="Cleenwerck I."/>
            <person name="Cnockaert M."/>
            <person name="Borremans W."/>
            <person name="Wieme A.D."/>
            <person name="De Vuyst L."/>
            <person name="Vandamme P."/>
        </authorList>
    </citation>
    <scope>NUCLEOTIDE SEQUENCE [LARGE SCALE GENOMIC DNA]</scope>
    <source>
        <strain evidence="2 3">LMG 30640</strain>
    </source>
</reference>
<evidence type="ECO:0000313" key="2">
    <source>
        <dbReference type="EMBL" id="NHN83287.1"/>
    </source>
</evidence>
<proteinExistence type="predicted"/>
<protein>
    <recommendedName>
        <fullName evidence="4">Lipoprotein</fullName>
    </recommendedName>
</protein>
<sequence length="253" mass="26953">MIPVRSIILTALTFSLIACSGTPPLSYAVLPTGNIPEPIFDRLEAITNQRNAKLHRAEANPARTGGAFLEPQYVYTIAPPFIPQTIDLRIAPFTAYAGNPKATEVASNLPTALVSHLKAQGLFHSVELLDPYTQPAPQTVIMSGIVNQADSDDVTLRGDAHTQTEILLRQNNAVRGAIVLSLTQLNGTTMFPSAAVMIGMALASATQGTRAAWTADKVAHIMKKVQKGELEGVDTSNGEASALRFTAPVPMAR</sequence>
<feature type="chain" id="PRO_5045224387" description="Lipoprotein" evidence="1">
    <location>
        <begin position="21"/>
        <end position="253"/>
    </location>
</feature>
<dbReference type="PROSITE" id="PS51257">
    <property type="entry name" value="PROKAR_LIPOPROTEIN"/>
    <property type="match status" value="1"/>
</dbReference>
<dbReference type="RefSeq" id="WP_173581715.1">
    <property type="nucleotide sequence ID" value="NZ_WOTB01000001.1"/>
</dbReference>
<gene>
    <name evidence="2" type="ORF">GOB93_01350</name>
</gene>
<accession>A0ABX0JMK1</accession>
<name>A0ABX0JMK1_9PROT</name>
<evidence type="ECO:0000313" key="3">
    <source>
        <dbReference type="Proteomes" id="UP000635278"/>
    </source>
</evidence>
<dbReference type="Proteomes" id="UP000635278">
    <property type="component" value="Unassembled WGS sequence"/>
</dbReference>
<keyword evidence="3" id="KW-1185">Reference proteome</keyword>
<organism evidence="2 3">
    <name type="scientific">Acetobacter musti</name>
    <dbReference type="NCBI Taxonomy" id="864732"/>
    <lineage>
        <taxon>Bacteria</taxon>
        <taxon>Pseudomonadati</taxon>
        <taxon>Pseudomonadota</taxon>
        <taxon>Alphaproteobacteria</taxon>
        <taxon>Acetobacterales</taxon>
        <taxon>Acetobacteraceae</taxon>
        <taxon>Acetobacter</taxon>
    </lineage>
</organism>
<comment type="caution">
    <text evidence="2">The sequence shown here is derived from an EMBL/GenBank/DDBJ whole genome shotgun (WGS) entry which is preliminary data.</text>
</comment>
<evidence type="ECO:0008006" key="4">
    <source>
        <dbReference type="Google" id="ProtNLM"/>
    </source>
</evidence>
<feature type="signal peptide" evidence="1">
    <location>
        <begin position="1"/>
        <end position="20"/>
    </location>
</feature>
<evidence type="ECO:0000256" key="1">
    <source>
        <dbReference type="SAM" id="SignalP"/>
    </source>
</evidence>
<dbReference type="EMBL" id="WOTB01000001">
    <property type="protein sequence ID" value="NHN83287.1"/>
    <property type="molecule type" value="Genomic_DNA"/>
</dbReference>